<evidence type="ECO:0000259" key="1">
    <source>
        <dbReference type="Pfam" id="PF17921"/>
    </source>
</evidence>
<evidence type="ECO:0000313" key="2">
    <source>
        <dbReference type="EMBL" id="KII72387.1"/>
    </source>
</evidence>
<dbReference type="AlphaFoldDB" id="A0A0C2NEE0"/>
<protein>
    <recommendedName>
        <fullName evidence="1">Integrase zinc-binding domain-containing protein</fullName>
    </recommendedName>
</protein>
<name>A0A0C2NEE0_THEKT</name>
<feature type="domain" description="Integrase zinc-binding" evidence="1">
    <location>
        <begin position="6"/>
        <end position="42"/>
    </location>
</feature>
<sequence>MRKPVGYENTLYTLIDRFYLPQMRKDIKEYVYTCRIYGSRNSPSPKVETKIFIEAILLRSIDARTTSEAFLKELVLKYGIPHIVPTDKEERNLRWAEVPKVSKSCPQNDTTYQQLKPRRSTRIRKLASKYPGCVQLLEDMESDVTNMSESNDDYYLPQNYN</sequence>
<accession>A0A0C2NEE0</accession>
<comment type="caution">
    <text evidence="2">The sequence shown here is derived from an EMBL/GenBank/DDBJ whole genome shotgun (WGS) entry which is preliminary data.</text>
</comment>
<reference evidence="2 3" key="1">
    <citation type="journal article" date="2014" name="Genome Biol. Evol.">
        <title>The genome of the myxosporean Thelohanellus kitauei shows adaptations to nutrient acquisition within its fish host.</title>
        <authorList>
            <person name="Yang Y."/>
            <person name="Xiong J."/>
            <person name="Zhou Z."/>
            <person name="Huo F."/>
            <person name="Miao W."/>
            <person name="Ran C."/>
            <person name="Liu Y."/>
            <person name="Zhang J."/>
            <person name="Feng J."/>
            <person name="Wang M."/>
            <person name="Wang M."/>
            <person name="Wang L."/>
            <person name="Yao B."/>
        </authorList>
    </citation>
    <scope>NUCLEOTIDE SEQUENCE [LARGE SCALE GENOMIC DNA]</scope>
    <source>
        <strain evidence="2">Wuqing</strain>
    </source>
</reference>
<keyword evidence="3" id="KW-1185">Reference proteome</keyword>
<dbReference type="InterPro" id="IPR041588">
    <property type="entry name" value="Integrase_H2C2"/>
</dbReference>
<dbReference type="Proteomes" id="UP000031668">
    <property type="component" value="Unassembled WGS sequence"/>
</dbReference>
<dbReference type="EMBL" id="JWZT01001256">
    <property type="protein sequence ID" value="KII72387.1"/>
    <property type="molecule type" value="Genomic_DNA"/>
</dbReference>
<dbReference type="Pfam" id="PF17921">
    <property type="entry name" value="Integrase_H2C2"/>
    <property type="match status" value="1"/>
</dbReference>
<organism evidence="2 3">
    <name type="scientific">Thelohanellus kitauei</name>
    <name type="common">Myxosporean</name>
    <dbReference type="NCBI Taxonomy" id="669202"/>
    <lineage>
        <taxon>Eukaryota</taxon>
        <taxon>Metazoa</taxon>
        <taxon>Cnidaria</taxon>
        <taxon>Myxozoa</taxon>
        <taxon>Myxosporea</taxon>
        <taxon>Bivalvulida</taxon>
        <taxon>Platysporina</taxon>
        <taxon>Myxobolidae</taxon>
        <taxon>Thelohanellus</taxon>
    </lineage>
</organism>
<evidence type="ECO:0000313" key="3">
    <source>
        <dbReference type="Proteomes" id="UP000031668"/>
    </source>
</evidence>
<gene>
    <name evidence="2" type="ORF">RF11_14137</name>
</gene>
<proteinExistence type="predicted"/>